<sequence>MSINKTLSTYVVLLRAVNVSGKNILKMADLRQELVDAGFQHVRTYIQSGNILLASADTADSVQQQVQQLILDKFSLTVQTFVVDAPLIEKALASIPIKGELAPNRLFITLFDKTPKKTLVDALQGTDHGTETFALVDNILYFYLPDGAAKAKMSNNYFEKKLQVVGTGRNLNTYQKLLELAQ</sequence>
<evidence type="ECO:0000313" key="2">
    <source>
        <dbReference type="Proteomes" id="UP001597525"/>
    </source>
</evidence>
<name>A0ABW6BCH4_9SPHI</name>
<dbReference type="Gene3D" id="3.30.70.1280">
    <property type="entry name" value="SP0830-like domains"/>
    <property type="match status" value="1"/>
</dbReference>
<accession>A0ABW6BCH4</accession>
<reference evidence="2" key="1">
    <citation type="journal article" date="2019" name="Int. J. Syst. Evol. Microbiol.">
        <title>The Global Catalogue of Microorganisms (GCM) 10K type strain sequencing project: providing services to taxonomists for standard genome sequencing and annotation.</title>
        <authorList>
            <consortium name="The Broad Institute Genomics Platform"/>
            <consortium name="The Broad Institute Genome Sequencing Center for Infectious Disease"/>
            <person name="Wu L."/>
            <person name="Ma J."/>
        </authorList>
    </citation>
    <scope>NUCLEOTIDE SEQUENCE [LARGE SCALE GENOMIC DNA]</scope>
    <source>
        <strain evidence="2">KCTC 22814</strain>
    </source>
</reference>
<dbReference type="RefSeq" id="WP_320185150.1">
    <property type="nucleotide sequence ID" value="NZ_CP138332.1"/>
</dbReference>
<keyword evidence="2" id="KW-1185">Reference proteome</keyword>
<evidence type="ECO:0000313" key="1">
    <source>
        <dbReference type="EMBL" id="MFD2967161.1"/>
    </source>
</evidence>
<dbReference type="Pfam" id="PF08002">
    <property type="entry name" value="DUF1697"/>
    <property type="match status" value="1"/>
</dbReference>
<comment type="caution">
    <text evidence="1">The sequence shown here is derived from an EMBL/GenBank/DDBJ whole genome shotgun (WGS) entry which is preliminary data.</text>
</comment>
<gene>
    <name evidence="1" type="ORF">ACFS7Y_07175</name>
</gene>
<dbReference type="PIRSF" id="PIRSF008502">
    <property type="entry name" value="UCP008502"/>
    <property type="match status" value="1"/>
</dbReference>
<dbReference type="SUPFAM" id="SSF160379">
    <property type="entry name" value="SP0830-like"/>
    <property type="match status" value="1"/>
</dbReference>
<dbReference type="PANTHER" id="PTHR36439">
    <property type="entry name" value="BLL4334 PROTEIN"/>
    <property type="match status" value="1"/>
</dbReference>
<dbReference type="PANTHER" id="PTHR36439:SF1">
    <property type="entry name" value="DUF1697 DOMAIN-CONTAINING PROTEIN"/>
    <property type="match status" value="1"/>
</dbReference>
<organism evidence="1 2">
    <name type="scientific">Sphingobacterium bambusae</name>
    <dbReference type="NCBI Taxonomy" id="662858"/>
    <lineage>
        <taxon>Bacteria</taxon>
        <taxon>Pseudomonadati</taxon>
        <taxon>Bacteroidota</taxon>
        <taxon>Sphingobacteriia</taxon>
        <taxon>Sphingobacteriales</taxon>
        <taxon>Sphingobacteriaceae</taxon>
        <taxon>Sphingobacterium</taxon>
    </lineage>
</organism>
<dbReference type="Proteomes" id="UP001597525">
    <property type="component" value="Unassembled WGS sequence"/>
</dbReference>
<dbReference type="InterPro" id="IPR012545">
    <property type="entry name" value="DUF1697"/>
</dbReference>
<proteinExistence type="predicted"/>
<protein>
    <submittedName>
        <fullName evidence="1">DUF1697 domain-containing protein</fullName>
    </submittedName>
</protein>
<dbReference type="EMBL" id="JBHUPB010000005">
    <property type="protein sequence ID" value="MFD2967161.1"/>
    <property type="molecule type" value="Genomic_DNA"/>
</dbReference>